<protein>
    <submittedName>
        <fullName evidence="2">Protoporphyrinogen oxidase</fullName>
    </submittedName>
</protein>
<accession>A0A1F2P342</accession>
<proteinExistence type="predicted"/>
<dbReference type="Pfam" id="PF01593">
    <property type="entry name" value="Amino_oxidase"/>
    <property type="match status" value="1"/>
</dbReference>
<organism evidence="2 3">
    <name type="scientific">Candidatus Syntropharchaeum butanivorans</name>
    <dbReference type="NCBI Taxonomy" id="1839936"/>
    <lineage>
        <taxon>Archaea</taxon>
        <taxon>Methanobacteriati</taxon>
        <taxon>Methanobacteriota</taxon>
        <taxon>Stenosarchaea group</taxon>
        <taxon>Methanomicrobia</taxon>
        <taxon>Methanosarcinales</taxon>
        <taxon>ANME-2 cluster</taxon>
        <taxon>Candidatus Syntropharchaeum</taxon>
    </lineage>
</organism>
<dbReference type="STRING" id="1839936.SBU_001496"/>
<reference evidence="2" key="1">
    <citation type="submission" date="2016-05" db="EMBL/GenBank/DDBJ databases">
        <title>Microbial consortia oxidize butane by reversing methanogenesis.</title>
        <authorList>
            <person name="Laso-Perez R."/>
            <person name="Richter M."/>
            <person name="Wegener G."/>
            <person name="Musat F."/>
        </authorList>
    </citation>
    <scope>NUCLEOTIDE SEQUENCE [LARGE SCALE GENOMIC DNA]</scope>
    <source>
        <strain evidence="2">BOX1</strain>
    </source>
</reference>
<dbReference type="AlphaFoldDB" id="A0A1F2P342"/>
<evidence type="ECO:0000313" key="2">
    <source>
        <dbReference type="EMBL" id="OFV65568.1"/>
    </source>
</evidence>
<dbReference type="PANTHER" id="PTHR42923:SF3">
    <property type="entry name" value="PROTOPORPHYRINOGEN OXIDASE"/>
    <property type="match status" value="1"/>
</dbReference>
<dbReference type="InterPro" id="IPR036188">
    <property type="entry name" value="FAD/NAD-bd_sf"/>
</dbReference>
<keyword evidence="3" id="KW-1185">Reference proteome</keyword>
<dbReference type="InterPro" id="IPR050464">
    <property type="entry name" value="Zeta_carotene_desat/Oxidored"/>
</dbReference>
<dbReference type="NCBIfam" id="NF005560">
    <property type="entry name" value="PRK07233.1"/>
    <property type="match status" value="1"/>
</dbReference>
<comment type="caution">
    <text evidence="2">The sequence shown here is derived from an EMBL/GenBank/DDBJ whole genome shotgun (WGS) entry which is preliminary data.</text>
</comment>
<evidence type="ECO:0000313" key="3">
    <source>
        <dbReference type="Proteomes" id="UP000185779"/>
    </source>
</evidence>
<dbReference type="Gene3D" id="3.50.50.60">
    <property type="entry name" value="FAD/NAD(P)-binding domain"/>
    <property type="match status" value="1"/>
</dbReference>
<feature type="domain" description="Amine oxidase" evidence="1">
    <location>
        <begin position="11"/>
        <end position="422"/>
    </location>
</feature>
<dbReference type="Proteomes" id="UP000185779">
    <property type="component" value="Unassembled WGS sequence"/>
</dbReference>
<dbReference type="GO" id="GO:0016491">
    <property type="term" value="F:oxidoreductase activity"/>
    <property type="evidence" value="ECO:0007669"/>
    <property type="project" value="InterPro"/>
</dbReference>
<gene>
    <name evidence="2" type="ORF">SBU_001496</name>
</gene>
<name>A0A1F2P342_9EURY</name>
<dbReference type="PRINTS" id="PR00419">
    <property type="entry name" value="ADXRDTASE"/>
</dbReference>
<evidence type="ECO:0000259" key="1">
    <source>
        <dbReference type="Pfam" id="PF01593"/>
    </source>
</evidence>
<dbReference type="PANTHER" id="PTHR42923">
    <property type="entry name" value="PROTOPORPHYRINOGEN OXIDASE"/>
    <property type="match status" value="1"/>
</dbReference>
<dbReference type="InterPro" id="IPR002937">
    <property type="entry name" value="Amino_oxidase"/>
</dbReference>
<sequence length="433" mass="48564">MRVGIVGGGVTGLVAGYYLSKRGADVLIFEAEPEVGGLLRSYCAERGGYCIERFYHHIFRGDRGLIELIEELGLSNLLDWRKGSTGYHVGGRVYPLTTPGEILRFPHLTLLDKARLAALVLRSRICSLEDLDGIRARDLIERTGGKRLYRNFFEPLLRSKFGEKRGEVSAAWLFGRIRIRSDRSPGGEHLGYMRGGFQRLVDALADQIIAHGGAIHTDEPVTRILIDNGRVSGLESRKERYRFDRVISTVPPGVLREISGIDLGSFPYQGACCALFGMKKALMEGVYWLNIADDLPFGALIEHTNLFPVEWYGEHLLYVASYFQSEKDPLWQKSEKEVIRTFISGIKRLFPGFSEDDIRWWRVARTRYAGPIYSVGLREQIPPYRVENIGGLYLAGMFSMPNYPERSINGSIIAGKACCEALSNDNIADGEGD</sequence>
<dbReference type="SUPFAM" id="SSF51905">
    <property type="entry name" value="FAD/NAD(P)-binding domain"/>
    <property type="match status" value="1"/>
</dbReference>
<dbReference type="EMBL" id="LYOR01000010">
    <property type="protein sequence ID" value="OFV65568.1"/>
    <property type="molecule type" value="Genomic_DNA"/>
</dbReference>